<protein>
    <submittedName>
        <fullName evidence="1">Uncharacterized protein</fullName>
    </submittedName>
</protein>
<reference evidence="1 2" key="1">
    <citation type="journal article" date="2018" name="PLoS Genet.">
        <title>Population sequencing reveals clonal diversity and ancestral inbreeding in the grapevine cultivar Chardonnay.</title>
        <authorList>
            <person name="Roach M.J."/>
            <person name="Johnson D.L."/>
            <person name="Bohlmann J."/>
            <person name="van Vuuren H.J."/>
            <person name="Jones S.J."/>
            <person name="Pretorius I.S."/>
            <person name="Schmidt S.A."/>
            <person name="Borneman A.R."/>
        </authorList>
    </citation>
    <scope>NUCLEOTIDE SEQUENCE [LARGE SCALE GENOMIC DNA]</scope>
    <source>
        <strain evidence="2">cv. Chardonnay</strain>
        <tissue evidence="1">Leaf</tissue>
    </source>
</reference>
<dbReference type="AlphaFoldDB" id="A0A438CXJ5"/>
<proteinExistence type="predicted"/>
<accession>A0A438CXJ5</accession>
<gene>
    <name evidence="1" type="ORF">CK203_113715</name>
</gene>
<sequence>MRRYKDKLFHLERWSEEAGCLGLGSSAKEVWVRVVGIRLHCWSGGKFKKIGDCCEGLLEVDEETKSPVVVGGAAVGFCSGVDE</sequence>
<evidence type="ECO:0000313" key="1">
    <source>
        <dbReference type="EMBL" id="RVW27928.1"/>
    </source>
</evidence>
<comment type="caution">
    <text evidence="1">The sequence shown here is derived from an EMBL/GenBank/DDBJ whole genome shotgun (WGS) entry which is preliminary data.</text>
</comment>
<dbReference type="EMBL" id="QGNW01001930">
    <property type="protein sequence ID" value="RVW27928.1"/>
    <property type="molecule type" value="Genomic_DNA"/>
</dbReference>
<dbReference type="PANTHER" id="PTHR34427">
    <property type="entry name" value="DUF4283 DOMAIN PROTEIN"/>
    <property type="match status" value="1"/>
</dbReference>
<dbReference type="Proteomes" id="UP000288805">
    <property type="component" value="Unassembled WGS sequence"/>
</dbReference>
<evidence type="ECO:0000313" key="2">
    <source>
        <dbReference type="Proteomes" id="UP000288805"/>
    </source>
</evidence>
<name>A0A438CXJ5_VITVI</name>
<organism evidence="1 2">
    <name type="scientific">Vitis vinifera</name>
    <name type="common">Grape</name>
    <dbReference type="NCBI Taxonomy" id="29760"/>
    <lineage>
        <taxon>Eukaryota</taxon>
        <taxon>Viridiplantae</taxon>
        <taxon>Streptophyta</taxon>
        <taxon>Embryophyta</taxon>
        <taxon>Tracheophyta</taxon>
        <taxon>Spermatophyta</taxon>
        <taxon>Magnoliopsida</taxon>
        <taxon>eudicotyledons</taxon>
        <taxon>Gunneridae</taxon>
        <taxon>Pentapetalae</taxon>
        <taxon>rosids</taxon>
        <taxon>Vitales</taxon>
        <taxon>Vitaceae</taxon>
        <taxon>Viteae</taxon>
        <taxon>Vitis</taxon>
    </lineage>
</organism>
<dbReference type="PANTHER" id="PTHR34427:SF5">
    <property type="entry name" value="DUF4283 DOMAIN-CONTAINING PROTEIN"/>
    <property type="match status" value="1"/>
</dbReference>